<protein>
    <submittedName>
        <fullName evidence="1">Uncharacterized protein</fullName>
    </submittedName>
</protein>
<proteinExistence type="predicted"/>
<evidence type="ECO:0000313" key="1">
    <source>
        <dbReference type="EMBL" id="KAJ8725353.1"/>
    </source>
</evidence>
<comment type="caution">
    <text evidence="1">The sequence shown here is derived from an EMBL/GenBank/DDBJ whole genome shotgun (WGS) entry which is preliminary data.</text>
</comment>
<sequence>MNLRTPRRRISPRTRRRYRAIREFFRRALGSSSQPDIKISSSIAVNVTDLKRKIVGLEQQLDEVNKHCQNISYLDCSRRSSESCLQANAIPAYESYCMPTDVKHEIKTISEKTESPSERRSSRTETKLLYKSSNVQCGKSSNGKSQESGHISKTQDEIDTTNGMNDDNGEHVFKVNTKKSKLHRLSDYGAKLQKYRTRSVYENFASANSSSSFRSLINPRLHHSSPTYTDQINEMKYLKQDHAEPVLPQYRKEKKHKERAKRSKNDVPKESYEQKPNKLRKQKYYNRELDQDFIADIIRRQYRPVKMFARKQSDLSQISAPVCRDQEYSIREDLQEGTELCSCCYDEHKHRKRYGDLSEMRSICDTRLYSSKKHTRGKHRRGHKFNDSDIYDFIPVKEKSSPKTRRKFSEVDVLPFEYYKEVPPSPRTLRPRLNLKTQYNSEYEDYIGHVKQTCKNGSPYRQRRQRERIPTDSDVTSVQVPNYIKEQPRKIRKHMTIQSEKRGPRQKDNATMSSFQYVPYANDQVNVTVDAAPNKTEEARKNEKSEDKTDKALCEIKDILQSFLHEIKKETIGSQCDKYDVYSKSGDNGIHIANEQNTKMNNSSVMPNSRRNSINNFGVGCNASPYMPSFQNPCCYPVMPVCPMNYPMTMQNGYMMPSPSYTCANCVNVTKESVHNESCCNKNTTTSCRAETSHTETENLIKEIYKFVAQGPVKKKNYERNFDKYEARKAEAKLLTSRSVGESSRFTNSKHDVKVGTPPLKCYSKSCEAIGSRMGSEPYISATNPSYSDTILEKLSLQVTQSTSETELETTTTEDKSKRKTFSNVLRSIGILKKKKRDVIEELSESESAIDVEVKQRSPRASHNPYRQEITNYMMQGPEYYHPPPMPFNYGRPNEYQPDYNPSYNPAFNPPYNPPYNPGLPDYAQPPPLHDIYAPRVQQSRMREQATAPSYPSKHRPTAPPLHTTYDDPYKPMPQPPLCLKEIEVKSTGTQSERKFSLFRKNKKKKKPAADVEVVYHQNTCSTQTQAAQPQVKPTRLMKPLINWKKLQAKAMAEHNRIDNDPMKFSLKTERELAAGDLKLRNAMLKKLFYKRNPFSPRNLIVRTLLGKDKSSYGEPMTKGLRPRMFL</sequence>
<name>A0ACC2QVI2_9NEOP</name>
<gene>
    <name evidence="1" type="ORF">PYW08_003536</name>
</gene>
<organism evidence="1 2">
    <name type="scientific">Mythimna loreyi</name>
    <dbReference type="NCBI Taxonomy" id="667449"/>
    <lineage>
        <taxon>Eukaryota</taxon>
        <taxon>Metazoa</taxon>
        <taxon>Ecdysozoa</taxon>
        <taxon>Arthropoda</taxon>
        <taxon>Hexapoda</taxon>
        <taxon>Insecta</taxon>
        <taxon>Pterygota</taxon>
        <taxon>Neoptera</taxon>
        <taxon>Endopterygota</taxon>
        <taxon>Lepidoptera</taxon>
        <taxon>Glossata</taxon>
        <taxon>Ditrysia</taxon>
        <taxon>Noctuoidea</taxon>
        <taxon>Noctuidae</taxon>
        <taxon>Noctuinae</taxon>
        <taxon>Hadenini</taxon>
        <taxon>Mythimna</taxon>
    </lineage>
</organism>
<keyword evidence="2" id="KW-1185">Reference proteome</keyword>
<evidence type="ECO:0000313" key="2">
    <source>
        <dbReference type="Proteomes" id="UP001231649"/>
    </source>
</evidence>
<reference evidence="1" key="1">
    <citation type="submission" date="2023-03" db="EMBL/GenBank/DDBJ databases">
        <title>Chromosome-level genomes of two armyworms, Mythimna separata and Mythimna loreyi, provide insights into the biosynthesis and reception of sex pheromones.</title>
        <authorList>
            <person name="Zhao H."/>
        </authorList>
    </citation>
    <scope>NUCLEOTIDE SEQUENCE</scope>
    <source>
        <strain evidence="1">BeijingLab</strain>
    </source>
</reference>
<accession>A0ACC2QVI2</accession>
<dbReference type="EMBL" id="CM056791">
    <property type="protein sequence ID" value="KAJ8725353.1"/>
    <property type="molecule type" value="Genomic_DNA"/>
</dbReference>
<dbReference type="Proteomes" id="UP001231649">
    <property type="component" value="Chromosome 15"/>
</dbReference>